<dbReference type="PANTHER" id="PTHR13774">
    <property type="entry name" value="PHENAZINE BIOSYNTHESIS PROTEIN"/>
    <property type="match status" value="1"/>
</dbReference>
<dbReference type="Gene3D" id="3.10.310.10">
    <property type="entry name" value="Diaminopimelate Epimerase, Chain A, domain 1"/>
    <property type="match status" value="2"/>
</dbReference>
<dbReference type="Pfam" id="PF02567">
    <property type="entry name" value="PhzC-PhzF"/>
    <property type="match status" value="1"/>
</dbReference>
<protein>
    <submittedName>
        <fullName evidence="3">PhzF family phenazine biosynthesis protein</fullName>
    </submittedName>
</protein>
<gene>
    <name evidence="3" type="ORF">QFZ34_003827</name>
</gene>
<dbReference type="EMBL" id="JAUSZT010000003">
    <property type="protein sequence ID" value="MDQ0998645.1"/>
    <property type="molecule type" value="Genomic_DNA"/>
</dbReference>
<keyword evidence="4" id="KW-1185">Reference proteome</keyword>
<accession>A0ABU0SD09</accession>
<evidence type="ECO:0000256" key="2">
    <source>
        <dbReference type="ARBA" id="ARBA00023235"/>
    </source>
</evidence>
<evidence type="ECO:0000313" key="4">
    <source>
        <dbReference type="Proteomes" id="UP001237780"/>
    </source>
</evidence>
<evidence type="ECO:0000313" key="3">
    <source>
        <dbReference type="EMBL" id="MDQ0998645.1"/>
    </source>
</evidence>
<dbReference type="RefSeq" id="WP_307283899.1">
    <property type="nucleotide sequence ID" value="NZ_JAUSZT010000003.1"/>
</dbReference>
<keyword evidence="2" id="KW-0413">Isomerase</keyword>
<dbReference type="PIRSF" id="PIRSF016184">
    <property type="entry name" value="PhzC_PhzF"/>
    <property type="match status" value="1"/>
</dbReference>
<dbReference type="NCBIfam" id="TIGR00654">
    <property type="entry name" value="PhzF_family"/>
    <property type="match status" value="1"/>
</dbReference>
<organism evidence="3 4">
    <name type="scientific">Phyllobacterium ifriqiyense</name>
    <dbReference type="NCBI Taxonomy" id="314238"/>
    <lineage>
        <taxon>Bacteria</taxon>
        <taxon>Pseudomonadati</taxon>
        <taxon>Pseudomonadota</taxon>
        <taxon>Alphaproteobacteria</taxon>
        <taxon>Hyphomicrobiales</taxon>
        <taxon>Phyllobacteriaceae</taxon>
        <taxon>Phyllobacterium</taxon>
    </lineage>
</organism>
<proteinExistence type="inferred from homology"/>
<dbReference type="InterPro" id="IPR003719">
    <property type="entry name" value="Phenazine_PhzF-like"/>
</dbReference>
<dbReference type="Proteomes" id="UP001237780">
    <property type="component" value="Unassembled WGS sequence"/>
</dbReference>
<reference evidence="3 4" key="1">
    <citation type="submission" date="2023-07" db="EMBL/GenBank/DDBJ databases">
        <title>Comparative genomics of wheat-associated soil bacteria to identify genetic determinants of phenazine resistance.</title>
        <authorList>
            <person name="Mouncey N."/>
        </authorList>
    </citation>
    <scope>NUCLEOTIDE SEQUENCE [LARGE SCALE GENOMIC DNA]</scope>
    <source>
        <strain evidence="3 4">W4I11</strain>
    </source>
</reference>
<comment type="caution">
    <text evidence="3">The sequence shown here is derived from an EMBL/GenBank/DDBJ whole genome shotgun (WGS) entry which is preliminary data.</text>
</comment>
<comment type="similarity">
    <text evidence="1">Belongs to the PhzF family.</text>
</comment>
<dbReference type="SUPFAM" id="SSF54506">
    <property type="entry name" value="Diaminopimelate epimerase-like"/>
    <property type="match status" value="1"/>
</dbReference>
<name>A0ABU0SD09_9HYPH</name>
<sequence>MKTLTMYQVDAFTTELFRGNPAAVLVLDEWLPVETMQNIAAENNLAETAFVKRNANGWDLRWFTPVHEVNFCGHATLASSHVLLHELGIKGELVFETRVGALRVNKKQSAYQLDFPSFPPEPVANLLPALKDITARENITAFQNFENVFIELENEQAVLDFVPDLPKITELDPFGLVITGKGEEHDFVSRYFVPHAGIPEDPVTGSIHSTLVPYWAAKLGKNHLSAFQRSKRGGHLLCELADDRVLISGAAVTFMKAEIYLP</sequence>
<evidence type="ECO:0000256" key="1">
    <source>
        <dbReference type="ARBA" id="ARBA00008270"/>
    </source>
</evidence>
<dbReference type="PANTHER" id="PTHR13774:SF17">
    <property type="entry name" value="PHENAZINE BIOSYNTHESIS-LIKE DOMAIN-CONTAINING PROTEIN"/>
    <property type="match status" value="1"/>
</dbReference>